<comment type="caution">
    <text evidence="1">The sequence shown here is derived from an EMBL/GenBank/DDBJ whole genome shotgun (WGS) entry which is preliminary data.</text>
</comment>
<evidence type="ECO:0000313" key="1">
    <source>
        <dbReference type="EMBL" id="KAH7967340.1"/>
    </source>
</evidence>
<organism evidence="1 2">
    <name type="scientific">Dermacentor silvarum</name>
    <name type="common">Tick</name>
    <dbReference type="NCBI Taxonomy" id="543639"/>
    <lineage>
        <taxon>Eukaryota</taxon>
        <taxon>Metazoa</taxon>
        <taxon>Ecdysozoa</taxon>
        <taxon>Arthropoda</taxon>
        <taxon>Chelicerata</taxon>
        <taxon>Arachnida</taxon>
        <taxon>Acari</taxon>
        <taxon>Parasitiformes</taxon>
        <taxon>Ixodida</taxon>
        <taxon>Ixodoidea</taxon>
        <taxon>Ixodidae</taxon>
        <taxon>Rhipicephalinae</taxon>
        <taxon>Dermacentor</taxon>
    </lineage>
</organism>
<accession>A0ACB8DH23</accession>
<evidence type="ECO:0000313" key="2">
    <source>
        <dbReference type="Proteomes" id="UP000821865"/>
    </source>
</evidence>
<sequence>MDNMEIQVEGEDIPPENVTEHNGWKTARDRREPDTSTPKTAEVDLHPPYGGGTANTREQPRNMKQRILRASKMPHLPKADTTIVVRPRGGLNLAKVGGPAVTAAIFHATCIAKEEQALDTICTNNHQNIIVISTPNEANIDKVAHARSEIKVMFTEIQKTVSSTLTAVAGLTDRVIHIEEVVGLTPPPQGHLGPHSNSDILMDELPQTNKAGSPKAKSLTQDGSKP</sequence>
<protein>
    <submittedName>
        <fullName evidence="1">Uncharacterized protein</fullName>
    </submittedName>
</protein>
<reference evidence="1" key="1">
    <citation type="submission" date="2020-05" db="EMBL/GenBank/DDBJ databases">
        <title>Large-scale comparative analyses of tick genomes elucidate their genetic diversity and vector capacities.</title>
        <authorList>
            <person name="Jia N."/>
            <person name="Wang J."/>
            <person name="Shi W."/>
            <person name="Du L."/>
            <person name="Sun Y."/>
            <person name="Zhan W."/>
            <person name="Jiang J."/>
            <person name="Wang Q."/>
            <person name="Zhang B."/>
            <person name="Ji P."/>
            <person name="Sakyi L.B."/>
            <person name="Cui X."/>
            <person name="Yuan T."/>
            <person name="Jiang B."/>
            <person name="Yang W."/>
            <person name="Lam T.T.-Y."/>
            <person name="Chang Q."/>
            <person name="Ding S."/>
            <person name="Wang X."/>
            <person name="Zhu J."/>
            <person name="Ruan X."/>
            <person name="Zhao L."/>
            <person name="Wei J."/>
            <person name="Que T."/>
            <person name="Du C."/>
            <person name="Cheng J."/>
            <person name="Dai P."/>
            <person name="Han X."/>
            <person name="Huang E."/>
            <person name="Gao Y."/>
            <person name="Liu J."/>
            <person name="Shao H."/>
            <person name="Ye R."/>
            <person name="Li L."/>
            <person name="Wei W."/>
            <person name="Wang X."/>
            <person name="Wang C."/>
            <person name="Yang T."/>
            <person name="Huo Q."/>
            <person name="Li W."/>
            <person name="Guo W."/>
            <person name="Chen H."/>
            <person name="Zhou L."/>
            <person name="Ni X."/>
            <person name="Tian J."/>
            <person name="Zhou Y."/>
            <person name="Sheng Y."/>
            <person name="Liu T."/>
            <person name="Pan Y."/>
            <person name="Xia L."/>
            <person name="Li J."/>
            <person name="Zhao F."/>
            <person name="Cao W."/>
        </authorList>
    </citation>
    <scope>NUCLEOTIDE SEQUENCE</scope>
    <source>
        <strain evidence="1">Dsil-2018</strain>
    </source>
</reference>
<dbReference type="Proteomes" id="UP000821865">
    <property type="component" value="Chromosome 2"/>
</dbReference>
<proteinExistence type="predicted"/>
<keyword evidence="2" id="KW-1185">Reference proteome</keyword>
<dbReference type="EMBL" id="CM023471">
    <property type="protein sequence ID" value="KAH7967340.1"/>
    <property type="molecule type" value="Genomic_DNA"/>
</dbReference>
<name>A0ACB8DH23_DERSI</name>
<gene>
    <name evidence="1" type="ORF">HPB49_024120</name>
</gene>